<evidence type="ECO:0000313" key="5">
    <source>
        <dbReference type="Proteomes" id="UP001054857"/>
    </source>
</evidence>
<feature type="non-terminal residue" evidence="4">
    <location>
        <position position="113"/>
    </location>
</feature>
<dbReference type="GO" id="GO:0031047">
    <property type="term" value="P:regulatory ncRNA-mediated gene silencing"/>
    <property type="evidence" value="ECO:0007669"/>
    <property type="project" value="UniProtKB-KW"/>
</dbReference>
<feature type="domain" description="RDRP core" evidence="3">
    <location>
        <begin position="25"/>
        <end position="112"/>
    </location>
</feature>
<dbReference type="InterPro" id="IPR057596">
    <property type="entry name" value="RDRP_core"/>
</dbReference>
<keyword evidence="5" id="KW-1185">Reference proteome</keyword>
<name>A0AAD3HGH3_9CHLO</name>
<gene>
    <name evidence="4" type="ORF">Agub_g494</name>
</gene>
<evidence type="ECO:0000256" key="2">
    <source>
        <dbReference type="SAM" id="MobiDB-lite"/>
    </source>
</evidence>
<keyword evidence="1" id="KW-0943">RNA-mediated gene silencing</keyword>
<comment type="caution">
    <text evidence="4">The sequence shown here is derived from an EMBL/GenBank/DDBJ whole genome shotgun (WGS) entry which is preliminary data.</text>
</comment>
<feature type="region of interest" description="Disordered" evidence="2">
    <location>
        <begin position="1"/>
        <end position="23"/>
    </location>
</feature>
<dbReference type="EC" id="2.7.7.48" evidence="1"/>
<sequence>EAAAAVAAGGAVGGNGAGSQGPRVSAKIRVRLDASRRVFGVADPSLEWADEEADPGGCLQPASCRPLRKGECFFQPLVDGQPKSLVGGKVVMIRNPCYDAGDIRVLSAVAPPS</sequence>
<reference evidence="4 5" key="1">
    <citation type="journal article" date="2021" name="Sci. Rep.">
        <title>Genome sequencing of the multicellular alga Astrephomene provides insights into convergent evolution of germ-soma differentiation.</title>
        <authorList>
            <person name="Yamashita S."/>
            <person name="Yamamoto K."/>
            <person name="Matsuzaki R."/>
            <person name="Suzuki S."/>
            <person name="Yamaguchi H."/>
            <person name="Hirooka S."/>
            <person name="Minakuchi Y."/>
            <person name="Miyagishima S."/>
            <person name="Kawachi M."/>
            <person name="Toyoda A."/>
            <person name="Nozaki H."/>
        </authorList>
    </citation>
    <scope>NUCLEOTIDE SEQUENCE [LARGE SCALE GENOMIC DNA]</scope>
    <source>
        <strain evidence="4 5">NIES-4017</strain>
    </source>
</reference>
<keyword evidence="1" id="KW-0694">RNA-binding</keyword>
<dbReference type="AlphaFoldDB" id="A0AAD3HGH3"/>
<dbReference type="GO" id="GO:0003968">
    <property type="term" value="F:RNA-directed RNA polymerase activity"/>
    <property type="evidence" value="ECO:0007669"/>
    <property type="project" value="UniProtKB-KW"/>
</dbReference>
<comment type="similarity">
    <text evidence="1">Belongs to the RdRP family.</text>
</comment>
<evidence type="ECO:0000256" key="1">
    <source>
        <dbReference type="RuleBase" id="RU363098"/>
    </source>
</evidence>
<keyword evidence="1" id="KW-0548">Nucleotidyltransferase</keyword>
<dbReference type="GO" id="GO:0003723">
    <property type="term" value="F:RNA binding"/>
    <property type="evidence" value="ECO:0007669"/>
    <property type="project" value="UniProtKB-KW"/>
</dbReference>
<protein>
    <recommendedName>
        <fullName evidence="1">RNA-dependent RNA polymerase</fullName>
        <ecNumber evidence="1">2.7.7.48</ecNumber>
    </recommendedName>
</protein>
<keyword evidence="1" id="KW-0808">Transferase</keyword>
<comment type="catalytic activity">
    <reaction evidence="1">
        <text>RNA(n) + a ribonucleoside 5'-triphosphate = RNA(n+1) + diphosphate</text>
        <dbReference type="Rhea" id="RHEA:21248"/>
        <dbReference type="Rhea" id="RHEA-COMP:14527"/>
        <dbReference type="Rhea" id="RHEA-COMP:17342"/>
        <dbReference type="ChEBI" id="CHEBI:33019"/>
        <dbReference type="ChEBI" id="CHEBI:61557"/>
        <dbReference type="ChEBI" id="CHEBI:140395"/>
        <dbReference type="EC" id="2.7.7.48"/>
    </reaction>
</comment>
<feature type="non-terminal residue" evidence="4">
    <location>
        <position position="1"/>
    </location>
</feature>
<organism evidence="4 5">
    <name type="scientific">Astrephomene gubernaculifera</name>
    <dbReference type="NCBI Taxonomy" id="47775"/>
    <lineage>
        <taxon>Eukaryota</taxon>
        <taxon>Viridiplantae</taxon>
        <taxon>Chlorophyta</taxon>
        <taxon>core chlorophytes</taxon>
        <taxon>Chlorophyceae</taxon>
        <taxon>CS clade</taxon>
        <taxon>Chlamydomonadales</taxon>
        <taxon>Astrephomenaceae</taxon>
        <taxon>Astrephomene</taxon>
    </lineage>
</organism>
<comment type="function">
    <text evidence="1">Probably involved in the RNA silencing pathway and required for the generation of small interfering RNAs (siRNAs).</text>
</comment>
<evidence type="ECO:0000313" key="4">
    <source>
        <dbReference type="EMBL" id="GFR39967.1"/>
    </source>
</evidence>
<evidence type="ECO:0000259" key="3">
    <source>
        <dbReference type="Pfam" id="PF05183"/>
    </source>
</evidence>
<dbReference type="Proteomes" id="UP001054857">
    <property type="component" value="Unassembled WGS sequence"/>
</dbReference>
<accession>A0AAD3HGH3</accession>
<dbReference type="EMBL" id="BMAR01000001">
    <property type="protein sequence ID" value="GFR39967.1"/>
    <property type="molecule type" value="Genomic_DNA"/>
</dbReference>
<proteinExistence type="inferred from homology"/>
<keyword evidence="1" id="KW-0696">RNA-directed RNA polymerase</keyword>
<feature type="compositionally biased region" description="Gly residues" evidence="2">
    <location>
        <begin position="10"/>
        <end position="19"/>
    </location>
</feature>
<dbReference type="Pfam" id="PF05183">
    <property type="entry name" value="RdRP"/>
    <property type="match status" value="1"/>
</dbReference>